<name>A0ABQ8UHE9_9EUKA</name>
<keyword evidence="2" id="KW-0812">Transmembrane</keyword>
<protein>
    <submittedName>
        <fullName evidence="3">Uncharacterized protein</fullName>
    </submittedName>
</protein>
<gene>
    <name evidence="3" type="ORF">PAPYR_5652</name>
</gene>
<feature type="compositionally biased region" description="Pro residues" evidence="1">
    <location>
        <begin position="67"/>
        <end position="87"/>
    </location>
</feature>
<feature type="compositionally biased region" description="Low complexity" evidence="1">
    <location>
        <begin position="51"/>
        <end position="66"/>
    </location>
</feature>
<evidence type="ECO:0000313" key="4">
    <source>
        <dbReference type="Proteomes" id="UP001141327"/>
    </source>
</evidence>
<keyword evidence="2" id="KW-1133">Transmembrane helix</keyword>
<evidence type="ECO:0000313" key="3">
    <source>
        <dbReference type="EMBL" id="KAJ4458668.1"/>
    </source>
</evidence>
<evidence type="ECO:0000256" key="1">
    <source>
        <dbReference type="SAM" id="MobiDB-lite"/>
    </source>
</evidence>
<sequence>MKIFQKSGHDLPRRDRLALSYSAQKTFSRCRMATFSRPVKGSPRCARQVHPSPASWSPNSPSSAVSTPPPGPLSVHPPPPSPPSPHAPHWPRSRLCLGFFLGYRVEIQLQSLLGRLVCLLVAPSIRALSILVPLDPPNVHPTLVFCHPSPQSAQHDPRLLLHPRRLVTPLLLNLPYPRHGHLAVRHHLHVHSVSRHCYGLRHCLHFRFVVGLVGSSRPRPLAHHQRHSILHELHHPVPRLMLTLVLLFCRRPIRIPFCLALVPLASVSHPLLAPILLIVFFSLPPSSSETTLSTIWA</sequence>
<dbReference type="EMBL" id="JAPMOS010000027">
    <property type="protein sequence ID" value="KAJ4458668.1"/>
    <property type="molecule type" value="Genomic_DNA"/>
</dbReference>
<dbReference type="Proteomes" id="UP001141327">
    <property type="component" value="Unassembled WGS sequence"/>
</dbReference>
<accession>A0ABQ8UHE9</accession>
<reference evidence="3" key="1">
    <citation type="journal article" date="2022" name="bioRxiv">
        <title>Genomics of Preaxostyla Flagellates Illuminates Evolutionary Transitions and the Path Towards Mitochondrial Loss.</title>
        <authorList>
            <person name="Novak L.V.F."/>
            <person name="Treitli S.C."/>
            <person name="Pyrih J."/>
            <person name="Halakuc P."/>
            <person name="Pipaliya S.V."/>
            <person name="Vacek V."/>
            <person name="Brzon O."/>
            <person name="Soukal P."/>
            <person name="Eme L."/>
            <person name="Dacks J.B."/>
            <person name="Karnkowska A."/>
            <person name="Elias M."/>
            <person name="Hampl V."/>
        </authorList>
    </citation>
    <scope>NUCLEOTIDE SEQUENCE</scope>
    <source>
        <strain evidence="3">RCP-MX</strain>
    </source>
</reference>
<feature type="region of interest" description="Disordered" evidence="1">
    <location>
        <begin position="38"/>
        <end position="87"/>
    </location>
</feature>
<proteinExistence type="predicted"/>
<comment type="caution">
    <text evidence="3">The sequence shown here is derived from an EMBL/GenBank/DDBJ whole genome shotgun (WGS) entry which is preliminary data.</text>
</comment>
<organism evidence="3 4">
    <name type="scientific">Paratrimastix pyriformis</name>
    <dbReference type="NCBI Taxonomy" id="342808"/>
    <lineage>
        <taxon>Eukaryota</taxon>
        <taxon>Metamonada</taxon>
        <taxon>Preaxostyla</taxon>
        <taxon>Paratrimastigidae</taxon>
        <taxon>Paratrimastix</taxon>
    </lineage>
</organism>
<keyword evidence="4" id="KW-1185">Reference proteome</keyword>
<feature type="transmembrane region" description="Helical" evidence="2">
    <location>
        <begin position="257"/>
        <end position="283"/>
    </location>
</feature>
<keyword evidence="2" id="KW-0472">Membrane</keyword>
<evidence type="ECO:0000256" key="2">
    <source>
        <dbReference type="SAM" id="Phobius"/>
    </source>
</evidence>